<evidence type="ECO:0008006" key="3">
    <source>
        <dbReference type="Google" id="ProtNLM"/>
    </source>
</evidence>
<accession>A0ABQ8SFC6</accession>
<name>A0ABQ8SFC6_PERAM</name>
<dbReference type="Proteomes" id="UP001148838">
    <property type="component" value="Unassembled WGS sequence"/>
</dbReference>
<comment type="caution">
    <text evidence="1">The sequence shown here is derived from an EMBL/GenBank/DDBJ whole genome shotgun (WGS) entry which is preliminary data.</text>
</comment>
<dbReference type="EMBL" id="JAJSOF020000029">
    <property type="protein sequence ID" value="KAJ4432405.1"/>
    <property type="molecule type" value="Genomic_DNA"/>
</dbReference>
<proteinExistence type="predicted"/>
<gene>
    <name evidence="1" type="ORF">ANN_21024</name>
</gene>
<keyword evidence="2" id="KW-1185">Reference proteome</keyword>
<evidence type="ECO:0000313" key="2">
    <source>
        <dbReference type="Proteomes" id="UP001148838"/>
    </source>
</evidence>
<reference evidence="1 2" key="1">
    <citation type="journal article" date="2022" name="Allergy">
        <title>Genome assembly and annotation of Periplaneta americana reveal a comprehensive cockroach allergen profile.</title>
        <authorList>
            <person name="Wang L."/>
            <person name="Xiong Q."/>
            <person name="Saelim N."/>
            <person name="Wang L."/>
            <person name="Nong W."/>
            <person name="Wan A.T."/>
            <person name="Shi M."/>
            <person name="Liu X."/>
            <person name="Cao Q."/>
            <person name="Hui J.H.L."/>
            <person name="Sookrung N."/>
            <person name="Leung T.F."/>
            <person name="Tungtrongchitr A."/>
            <person name="Tsui S.K.W."/>
        </authorList>
    </citation>
    <scope>NUCLEOTIDE SEQUENCE [LARGE SCALE GENOMIC DNA]</scope>
    <source>
        <strain evidence="1">PWHHKU_190912</strain>
    </source>
</reference>
<protein>
    <recommendedName>
        <fullName evidence="3">RNA-directed DNA polymerase from transposon X-element</fullName>
    </recommendedName>
</protein>
<evidence type="ECO:0000313" key="1">
    <source>
        <dbReference type="EMBL" id="KAJ4432405.1"/>
    </source>
</evidence>
<organism evidence="1 2">
    <name type="scientific">Periplaneta americana</name>
    <name type="common">American cockroach</name>
    <name type="synonym">Blatta americana</name>
    <dbReference type="NCBI Taxonomy" id="6978"/>
    <lineage>
        <taxon>Eukaryota</taxon>
        <taxon>Metazoa</taxon>
        <taxon>Ecdysozoa</taxon>
        <taxon>Arthropoda</taxon>
        <taxon>Hexapoda</taxon>
        <taxon>Insecta</taxon>
        <taxon>Pterygota</taxon>
        <taxon>Neoptera</taxon>
        <taxon>Polyneoptera</taxon>
        <taxon>Dictyoptera</taxon>
        <taxon>Blattodea</taxon>
        <taxon>Blattoidea</taxon>
        <taxon>Blattidae</taxon>
        <taxon>Blattinae</taxon>
        <taxon>Periplaneta</taxon>
    </lineage>
</organism>
<sequence>MSPGSSTESYPAFARIGLRQNPGKNFNQVTCPDRDSKPGQLVSKPDALTVTPQHQRAFVAAGGYVLYLFLLHNGANHVAPLTLYPFQRVLTTTDILHHISDLFQYRDSAVWSPAVDSICDENECLNRDRECNDGRKRKNPEKNPQKPWLCPPKIRILHCGIPTGGSSHPMPKLILEKVNYWIQFKTHITLTLPDIDISKPEDIDHADETFVQVLEAAMNISIPTRKRTTDTRRRLPPNIIKLIKTKRAAHRLFTRTHADEDRRLYRSLQQDVRETIQRFEAHRWKRFIDRLDHNRTHNPKLFWDVIKRIRGKHANSNHPLRDRQHIVYDTPGKLDLLSRTLENIHTTPNHPSFDPQHLAYITHHITQNPDLYEPLPAPLPRSTDDPLIDNITPLDISLELRYIKNSSPDQTKSLTTYYANCLPKH</sequence>